<dbReference type="GO" id="GO:0008017">
    <property type="term" value="F:microtubule binding"/>
    <property type="evidence" value="ECO:0007669"/>
    <property type="project" value="TreeGrafter"/>
</dbReference>
<dbReference type="GO" id="GO:0005819">
    <property type="term" value="C:spindle"/>
    <property type="evidence" value="ECO:0007669"/>
    <property type="project" value="InterPro"/>
</dbReference>
<dbReference type="GO" id="GO:0005880">
    <property type="term" value="C:nuclear microtubule"/>
    <property type="evidence" value="ECO:0007669"/>
    <property type="project" value="TreeGrafter"/>
</dbReference>
<accession>A0A426Y0X6</accession>
<reference evidence="1 2" key="1">
    <citation type="journal article" date="2014" name="Agronomy (Basel)">
        <title>A Draft Genome Sequence for Ensete ventricosum, the Drought-Tolerant Tree Against Hunger.</title>
        <authorList>
            <person name="Harrison J."/>
            <person name="Moore K.A."/>
            <person name="Paszkiewicz K."/>
            <person name="Jones T."/>
            <person name="Grant M."/>
            <person name="Ambacheew D."/>
            <person name="Muzemil S."/>
            <person name="Studholme D.J."/>
        </authorList>
    </citation>
    <scope>NUCLEOTIDE SEQUENCE [LARGE SCALE GENOMIC DNA]</scope>
</reference>
<protein>
    <recommendedName>
        <fullName evidence="3">TPX2 central domain-containing protein</fullName>
    </recommendedName>
</protein>
<evidence type="ECO:0000313" key="1">
    <source>
        <dbReference type="EMBL" id="RRT45231.1"/>
    </source>
</evidence>
<evidence type="ECO:0008006" key="3">
    <source>
        <dbReference type="Google" id="ProtNLM"/>
    </source>
</evidence>
<proteinExistence type="predicted"/>
<name>A0A426Y0X6_ENSVE</name>
<dbReference type="Proteomes" id="UP000287651">
    <property type="component" value="Unassembled WGS sequence"/>
</dbReference>
<dbReference type="GO" id="GO:0060236">
    <property type="term" value="P:regulation of mitotic spindle organization"/>
    <property type="evidence" value="ECO:0007669"/>
    <property type="project" value="InterPro"/>
</dbReference>
<evidence type="ECO:0000313" key="2">
    <source>
        <dbReference type="Proteomes" id="UP000287651"/>
    </source>
</evidence>
<comment type="caution">
    <text evidence="1">The sequence shown here is derived from an EMBL/GenBank/DDBJ whole genome shotgun (WGS) entry which is preliminary data.</text>
</comment>
<dbReference type="GO" id="GO:0090307">
    <property type="term" value="P:mitotic spindle assembly"/>
    <property type="evidence" value="ECO:0007669"/>
    <property type="project" value="TreeGrafter"/>
</dbReference>
<organism evidence="1 2">
    <name type="scientific">Ensete ventricosum</name>
    <name type="common">Abyssinian banana</name>
    <name type="synonym">Musa ensete</name>
    <dbReference type="NCBI Taxonomy" id="4639"/>
    <lineage>
        <taxon>Eukaryota</taxon>
        <taxon>Viridiplantae</taxon>
        <taxon>Streptophyta</taxon>
        <taxon>Embryophyta</taxon>
        <taxon>Tracheophyta</taxon>
        <taxon>Spermatophyta</taxon>
        <taxon>Magnoliopsida</taxon>
        <taxon>Liliopsida</taxon>
        <taxon>Zingiberales</taxon>
        <taxon>Musaceae</taxon>
        <taxon>Ensete</taxon>
    </lineage>
</organism>
<dbReference type="PANTHER" id="PTHR14326">
    <property type="entry name" value="TARGETING PROTEIN FOR XKLP2"/>
    <property type="match status" value="1"/>
</dbReference>
<gene>
    <name evidence="1" type="ORF">B296_00055255</name>
</gene>
<dbReference type="GO" id="GO:0030295">
    <property type="term" value="F:protein kinase activator activity"/>
    <property type="evidence" value="ECO:0007669"/>
    <property type="project" value="TreeGrafter"/>
</dbReference>
<dbReference type="AlphaFoldDB" id="A0A426Y0X6"/>
<dbReference type="EMBL" id="AMZH03015968">
    <property type="protein sequence ID" value="RRT45231.1"/>
    <property type="molecule type" value="Genomic_DNA"/>
</dbReference>
<sequence length="110" mass="13065">MANGGVDVLQIDEAYEFRAPRFFDFVNEESEEDVKRAELWFETTRSYAPSRTPLFLPYFAYKRELLAKLFRRLFFSLFQYQVEVSTKVTQTGALNEAENTTRWKIYLLTP</sequence>
<dbReference type="PANTHER" id="PTHR14326:SF44">
    <property type="entry name" value="TARGETING PROTEIN FOR XKLP2"/>
    <property type="match status" value="1"/>
</dbReference>
<dbReference type="InterPro" id="IPR009675">
    <property type="entry name" value="TPX2_fam"/>
</dbReference>